<evidence type="ECO:0000313" key="4">
    <source>
        <dbReference type="Proteomes" id="UP001207228"/>
    </source>
</evidence>
<accession>A0ABT3RIL1</accession>
<dbReference type="Pfam" id="PF00589">
    <property type="entry name" value="Phage_integrase"/>
    <property type="match status" value="1"/>
</dbReference>
<dbReference type="EMBL" id="JAPFQO010000011">
    <property type="protein sequence ID" value="MCX2741462.1"/>
    <property type="molecule type" value="Genomic_DNA"/>
</dbReference>
<dbReference type="InterPro" id="IPR002104">
    <property type="entry name" value="Integrase_catalytic"/>
</dbReference>
<keyword evidence="1" id="KW-0233">DNA recombination</keyword>
<dbReference type="PROSITE" id="PS51898">
    <property type="entry name" value="TYR_RECOMBINASE"/>
    <property type="match status" value="1"/>
</dbReference>
<dbReference type="PANTHER" id="PTHR30349:SF82">
    <property type="entry name" value="INTEGRASE_RECOMBINASE YOEC-RELATED"/>
    <property type="match status" value="1"/>
</dbReference>
<proteinExistence type="predicted"/>
<evidence type="ECO:0000256" key="1">
    <source>
        <dbReference type="ARBA" id="ARBA00023172"/>
    </source>
</evidence>
<evidence type="ECO:0000313" key="3">
    <source>
        <dbReference type="EMBL" id="MCX2741462.1"/>
    </source>
</evidence>
<organism evidence="3 4">
    <name type="scientific">Pontibacter anaerobius</name>
    <dbReference type="NCBI Taxonomy" id="2993940"/>
    <lineage>
        <taxon>Bacteria</taxon>
        <taxon>Pseudomonadati</taxon>
        <taxon>Bacteroidota</taxon>
        <taxon>Cytophagia</taxon>
        <taxon>Cytophagales</taxon>
        <taxon>Hymenobacteraceae</taxon>
        <taxon>Pontibacter</taxon>
    </lineage>
</organism>
<dbReference type="PANTHER" id="PTHR30349">
    <property type="entry name" value="PHAGE INTEGRASE-RELATED"/>
    <property type="match status" value="1"/>
</dbReference>
<protein>
    <submittedName>
        <fullName evidence="3">Tyrosine-type recombinase/integrase</fullName>
    </submittedName>
</protein>
<dbReference type="RefSeq" id="WP_266053680.1">
    <property type="nucleotide sequence ID" value="NZ_JAPFQO010000011.1"/>
</dbReference>
<dbReference type="Gene3D" id="1.10.443.10">
    <property type="entry name" value="Intergrase catalytic core"/>
    <property type="match status" value="1"/>
</dbReference>
<name>A0ABT3RIL1_9BACT</name>
<dbReference type="InterPro" id="IPR011010">
    <property type="entry name" value="DNA_brk_join_enz"/>
</dbReference>
<comment type="caution">
    <text evidence="3">The sequence shown here is derived from an EMBL/GenBank/DDBJ whole genome shotgun (WGS) entry which is preliminary data.</text>
</comment>
<dbReference type="InterPro" id="IPR013762">
    <property type="entry name" value="Integrase-like_cat_sf"/>
</dbReference>
<reference evidence="3 4" key="1">
    <citation type="submission" date="2022-11" db="EMBL/GenBank/DDBJ databases">
        <title>The characterization of three novel Bacteroidetes species and genomic analysis of their roles in tidal elemental geochemical cycles.</title>
        <authorList>
            <person name="Ma K.-J."/>
        </authorList>
    </citation>
    <scope>NUCLEOTIDE SEQUENCE [LARGE SCALE GENOMIC DNA]</scope>
    <source>
        <strain evidence="3 4">M82</strain>
    </source>
</reference>
<dbReference type="Proteomes" id="UP001207228">
    <property type="component" value="Unassembled WGS sequence"/>
</dbReference>
<feature type="domain" description="Tyr recombinase" evidence="2">
    <location>
        <begin position="8"/>
        <end position="193"/>
    </location>
</feature>
<keyword evidence="4" id="KW-1185">Reference proteome</keyword>
<dbReference type="SUPFAM" id="SSF56349">
    <property type="entry name" value="DNA breaking-rejoining enzymes"/>
    <property type="match status" value="1"/>
</dbReference>
<sequence>MSLKGSMTTCSGLEWNDMLGLLHHLKRDQKLKEYLVIATGCYLGLRAKDLLSLKWEDLLDKESLTITESKTQKKRHLTINQNLTEILLYVKSRLEEIGRFNREDYLFRNRRGGRYTIQHLNGLLKDTFSHYRVKVQNSSSHTLRKTFGKRVWEMDGKSERSLIYLSEIFSHSSIAITKRYIGIVQQDIQNIYLNL</sequence>
<gene>
    <name evidence="3" type="ORF">OO017_15995</name>
</gene>
<evidence type="ECO:0000259" key="2">
    <source>
        <dbReference type="PROSITE" id="PS51898"/>
    </source>
</evidence>
<dbReference type="InterPro" id="IPR050090">
    <property type="entry name" value="Tyrosine_recombinase_XerCD"/>
</dbReference>